<dbReference type="UniPathway" id="UPA00128">
    <property type="reaction ID" value="UER00191"/>
</dbReference>
<dbReference type="Gene3D" id="3.40.50.720">
    <property type="entry name" value="NAD(P)-binding Rossmann-like Domain"/>
    <property type="match status" value="1"/>
</dbReference>
<feature type="domain" description="NAD-dependent epimerase/dehydratase" evidence="6">
    <location>
        <begin position="10"/>
        <end position="238"/>
    </location>
</feature>
<feature type="binding site" evidence="5">
    <location>
        <begin position="167"/>
        <end position="170"/>
    </location>
    <ligand>
        <name>NADP(+)</name>
        <dbReference type="ChEBI" id="CHEBI:58349"/>
    </ligand>
</feature>
<evidence type="ECO:0000313" key="7">
    <source>
        <dbReference type="EMBL" id="SPE32305.1"/>
    </source>
</evidence>
<keyword evidence="2 5" id="KW-0521">NADP</keyword>
<evidence type="ECO:0000313" key="8">
    <source>
        <dbReference type="Proteomes" id="UP000239735"/>
    </source>
</evidence>
<reference evidence="8" key="1">
    <citation type="submission" date="2018-02" db="EMBL/GenBank/DDBJ databases">
        <authorList>
            <person name="Hausmann B."/>
        </authorList>
    </citation>
    <scope>NUCLEOTIDE SEQUENCE [LARGE SCALE GENOMIC DNA]</scope>
    <source>
        <strain evidence="8">Peat soil MAG SbA5</strain>
    </source>
</reference>
<dbReference type="GO" id="GO:0042351">
    <property type="term" value="P:'de novo' GDP-L-fucose biosynthetic process"/>
    <property type="evidence" value="ECO:0007669"/>
    <property type="project" value="UniProtKB-UniRule"/>
</dbReference>
<dbReference type="HAMAP" id="MF_00956">
    <property type="entry name" value="GDP_fucose_synth"/>
    <property type="match status" value="1"/>
</dbReference>
<accession>A0A2N9MA07</accession>
<comment type="catalytic activity">
    <reaction evidence="5">
        <text>GDP-beta-L-fucose + NADP(+) = GDP-4-dehydro-alpha-D-rhamnose + NADPH + H(+)</text>
        <dbReference type="Rhea" id="RHEA:18885"/>
        <dbReference type="ChEBI" id="CHEBI:15378"/>
        <dbReference type="ChEBI" id="CHEBI:57273"/>
        <dbReference type="ChEBI" id="CHEBI:57783"/>
        <dbReference type="ChEBI" id="CHEBI:57964"/>
        <dbReference type="ChEBI" id="CHEBI:58349"/>
        <dbReference type="EC" id="1.1.1.271"/>
    </reaction>
</comment>
<dbReference type="SUPFAM" id="SSF51735">
    <property type="entry name" value="NAD(P)-binding Rossmann-fold domains"/>
    <property type="match status" value="1"/>
</dbReference>
<gene>
    <name evidence="5 7" type="primary">fcl</name>
    <name evidence="7" type="ORF">SBA5_970030</name>
</gene>
<dbReference type="GO" id="GO:0016853">
    <property type="term" value="F:isomerase activity"/>
    <property type="evidence" value="ECO:0007669"/>
    <property type="project" value="UniProtKB-KW"/>
</dbReference>
<keyword evidence="3 5" id="KW-0560">Oxidoreductase</keyword>
<feature type="site" description="Important for catalytic activity" evidence="5">
    <location>
        <position position="113"/>
    </location>
</feature>
<feature type="binding site" evidence="5">
    <location>
        <position position="276"/>
    </location>
    <ligand>
        <name>substrate</name>
    </ligand>
</feature>
<dbReference type="EMBL" id="OKRB01000160">
    <property type="protein sequence ID" value="SPE32305.1"/>
    <property type="molecule type" value="Genomic_DNA"/>
</dbReference>
<evidence type="ECO:0000256" key="5">
    <source>
        <dbReference type="HAMAP-Rule" id="MF_00956"/>
    </source>
</evidence>
<feature type="binding site" evidence="5">
    <location>
        <position position="216"/>
    </location>
    <ligand>
        <name>substrate</name>
    </ligand>
</feature>
<comment type="pathway">
    <text evidence="5">Nucleotide-sugar biosynthesis; GDP-L-fucose biosynthesis via de novo pathway; GDP-L-fucose from GDP-alpha-D-mannose: step 2/2.</text>
</comment>
<dbReference type="CDD" id="cd05239">
    <property type="entry name" value="GDP_FS_SDR_e"/>
    <property type="match status" value="1"/>
</dbReference>
<name>A0A2N9MA07_9BACT</name>
<sequence length="330" mass="37165">MKINWSNERILVTGGGGFLGSHMVEKLQARGCHDVFVFSSKDFDLTKEEQVSRLFREHPADIVIHLAGLVGGIYPNQQRPAQFFYQNLMMGVLTMHYTWKSGAQKFVCAGAGCGYPEQAPLPLKEESFWDGFPQKPSYAYSLAKRMLHVQSMAYWQQYQFPAIVTIPGNIYGPYDNFDLENAHVIPALVRKFVEATAADSGRGQKVVIWGSGRPTRDFVYAGDVAEGMLQAADMYDSSQLVNLSSGREHTVREVVEVLTEITGFKGEVVWDTSKPEGQSRRLFDISKARRDLGYEARTSLYEGLRVTADWYREHRDEARNLVAVASESKV</sequence>
<dbReference type="OrthoDB" id="9811425at2"/>
<evidence type="ECO:0000256" key="3">
    <source>
        <dbReference type="ARBA" id="ARBA00023002"/>
    </source>
</evidence>
<dbReference type="InterPro" id="IPR036291">
    <property type="entry name" value="NAD(P)-bd_dom_sf"/>
</dbReference>
<protein>
    <recommendedName>
        <fullName evidence="5">GDP-L-fucose synthase</fullName>
        <ecNumber evidence="5">1.1.1.271</ecNumber>
    </recommendedName>
    <alternativeName>
        <fullName evidence="5">GDP-4-keto-6-deoxy-D-mannose-3,5-epimerase-4-reductase</fullName>
    </alternativeName>
</protein>
<feature type="binding site" evidence="5">
    <location>
        <position position="209"/>
    </location>
    <ligand>
        <name>substrate</name>
    </ligand>
</feature>
<dbReference type="InterPro" id="IPR001509">
    <property type="entry name" value="Epimerase_deHydtase"/>
</dbReference>
<dbReference type="PANTHER" id="PTHR43238:SF1">
    <property type="entry name" value="GDP-L-FUCOSE SYNTHASE"/>
    <property type="match status" value="1"/>
</dbReference>
<dbReference type="Gene3D" id="3.90.25.10">
    <property type="entry name" value="UDP-galactose 4-epimerase, domain 1"/>
    <property type="match status" value="1"/>
</dbReference>
<feature type="active site" description="Proton donor/acceptor" evidence="5">
    <location>
        <position position="140"/>
    </location>
</feature>
<organism evidence="7 8">
    <name type="scientific">Candidatus Sulfuritelmatomonas gaucii</name>
    <dbReference type="NCBI Taxonomy" id="2043161"/>
    <lineage>
        <taxon>Bacteria</taxon>
        <taxon>Pseudomonadati</taxon>
        <taxon>Acidobacteriota</taxon>
        <taxon>Terriglobia</taxon>
        <taxon>Terriglobales</taxon>
        <taxon>Acidobacteriaceae</taxon>
        <taxon>Candidatus Sulfuritelmatomonas</taxon>
    </lineage>
</organism>
<evidence type="ECO:0000256" key="1">
    <source>
        <dbReference type="ARBA" id="ARBA00005959"/>
    </source>
</evidence>
<dbReference type="AlphaFoldDB" id="A0A2N9MA07"/>
<evidence type="ECO:0000256" key="4">
    <source>
        <dbReference type="ARBA" id="ARBA00023235"/>
    </source>
</evidence>
<keyword evidence="5" id="KW-0511">Multifunctional enzyme</keyword>
<dbReference type="Pfam" id="PF01370">
    <property type="entry name" value="Epimerase"/>
    <property type="match status" value="1"/>
</dbReference>
<feature type="binding site" evidence="5">
    <location>
        <position position="191"/>
    </location>
    <ligand>
        <name>substrate</name>
    </ligand>
</feature>
<dbReference type="GO" id="GO:0050577">
    <property type="term" value="F:GDP-L-fucose synthase activity"/>
    <property type="evidence" value="ECO:0007669"/>
    <property type="project" value="UniProtKB-UniRule"/>
</dbReference>
<evidence type="ECO:0000256" key="2">
    <source>
        <dbReference type="ARBA" id="ARBA00022857"/>
    </source>
</evidence>
<dbReference type="Proteomes" id="UP000239735">
    <property type="component" value="Unassembled WGS sequence"/>
</dbReference>
<comment type="similarity">
    <text evidence="1 5">Belongs to the NAD(P)-dependent epimerase/dehydratase family. Fucose synthase subfamily.</text>
</comment>
<comment type="caution">
    <text evidence="5">Lacks conserved residue(s) required for the propagation of feature annotation.</text>
</comment>
<proteinExistence type="inferred from homology"/>
<dbReference type="GO" id="GO:0070401">
    <property type="term" value="F:NADP+ binding"/>
    <property type="evidence" value="ECO:0007669"/>
    <property type="project" value="UniProtKB-UniRule"/>
</dbReference>
<dbReference type="InterPro" id="IPR028614">
    <property type="entry name" value="GDP_fucose/colitose_synth"/>
</dbReference>
<comment type="function">
    <text evidence="5">Catalyzes the two-step NADP-dependent conversion of GDP-4-dehydro-6-deoxy-D-mannose to GDP-fucose, involving an epimerase and a reductase reaction.</text>
</comment>
<feature type="binding site" evidence="5">
    <location>
        <position position="144"/>
    </location>
    <ligand>
        <name>NADP(+)</name>
        <dbReference type="ChEBI" id="CHEBI:58349"/>
    </ligand>
</feature>
<dbReference type="PANTHER" id="PTHR43238">
    <property type="entry name" value="GDP-L-FUCOSE SYNTHASE"/>
    <property type="match status" value="1"/>
</dbReference>
<feature type="binding site" evidence="5">
    <location>
        <begin position="14"/>
        <end position="20"/>
    </location>
    <ligand>
        <name>NADP(+)</name>
        <dbReference type="ChEBI" id="CHEBI:58349"/>
    </ligand>
</feature>
<feature type="binding site" evidence="5">
    <location>
        <position position="183"/>
    </location>
    <ligand>
        <name>NADP(+)</name>
        <dbReference type="ChEBI" id="CHEBI:58349"/>
    </ligand>
</feature>
<evidence type="ECO:0000259" key="6">
    <source>
        <dbReference type="Pfam" id="PF01370"/>
    </source>
</evidence>
<keyword evidence="4 5" id="KW-0413">Isomerase</keyword>
<dbReference type="EC" id="1.1.1.271" evidence="5"/>